<dbReference type="Proteomes" id="UP000219522">
    <property type="component" value="Unassembled WGS sequence"/>
</dbReference>
<dbReference type="GO" id="GO:0003677">
    <property type="term" value="F:DNA binding"/>
    <property type="evidence" value="ECO:0007669"/>
    <property type="project" value="UniProtKB-KW"/>
</dbReference>
<dbReference type="SUPFAM" id="SSF81273">
    <property type="entry name" value="H-NS histone-like proteins"/>
    <property type="match status" value="1"/>
</dbReference>
<keyword evidence="2" id="KW-0238">DNA-binding</keyword>
<reference evidence="2 3" key="1">
    <citation type="submission" date="2017-09" db="EMBL/GenBank/DDBJ databases">
        <authorList>
            <person name="Varghese N."/>
            <person name="Submissions S."/>
        </authorList>
    </citation>
    <scope>NUCLEOTIDE SEQUENCE [LARGE SCALE GENOMIC DNA]</scope>
    <source>
        <strain evidence="2 3">OK806</strain>
    </source>
</reference>
<dbReference type="Pfam" id="PF00816">
    <property type="entry name" value="Histone_HNS"/>
    <property type="match status" value="1"/>
</dbReference>
<evidence type="ECO:0000313" key="3">
    <source>
        <dbReference type="Proteomes" id="UP000219522"/>
    </source>
</evidence>
<protein>
    <submittedName>
        <fullName evidence="2">DNA-binding protein H-NS</fullName>
    </submittedName>
</protein>
<organism evidence="2 3">
    <name type="scientific">Caballeronia arationis</name>
    <dbReference type="NCBI Taxonomy" id="1777142"/>
    <lineage>
        <taxon>Bacteria</taxon>
        <taxon>Pseudomonadati</taxon>
        <taxon>Pseudomonadota</taxon>
        <taxon>Betaproteobacteria</taxon>
        <taxon>Burkholderiales</taxon>
        <taxon>Burkholderiaceae</taxon>
        <taxon>Caballeronia</taxon>
    </lineage>
</organism>
<evidence type="ECO:0000313" key="2">
    <source>
        <dbReference type="EMBL" id="SOE89079.1"/>
    </source>
</evidence>
<dbReference type="InterPro" id="IPR027444">
    <property type="entry name" value="H-NS_C_dom"/>
</dbReference>
<dbReference type="AlphaFoldDB" id="A0A7Z7IE47"/>
<proteinExistence type="predicted"/>
<dbReference type="Gene3D" id="4.10.430.30">
    <property type="match status" value="1"/>
</dbReference>
<keyword evidence="3" id="KW-1185">Reference proteome</keyword>
<comment type="caution">
    <text evidence="2">The sequence shown here is derived from an EMBL/GenBank/DDBJ whole genome shotgun (WGS) entry which is preliminary data.</text>
</comment>
<gene>
    <name evidence="2" type="ORF">SAMN05446927_7733</name>
</gene>
<name>A0A7Z7IE47_9BURK</name>
<dbReference type="EMBL" id="OCSU01000003">
    <property type="protein sequence ID" value="SOE89079.1"/>
    <property type="molecule type" value="Genomic_DNA"/>
</dbReference>
<sequence>MEIKQPSLKELLAQRQTLQQQVAAARQREADVVLADIVRKMHEYRISLADLMRLEHESQNVTAAAVPKYRDFQSGATWSGRGRAAHWIVDKNRDDFFHWQSARGAGNVVARKAGCHPAQ</sequence>
<accession>A0A7Z7IE47</accession>
<evidence type="ECO:0000259" key="1">
    <source>
        <dbReference type="Pfam" id="PF00816"/>
    </source>
</evidence>
<feature type="domain" description="DNA-binding protein H-NS-like C-terminal" evidence="1">
    <location>
        <begin position="67"/>
        <end position="90"/>
    </location>
</feature>